<dbReference type="SUPFAM" id="SSF49503">
    <property type="entry name" value="Cupredoxins"/>
    <property type="match status" value="1"/>
</dbReference>
<dbReference type="EMBL" id="AWUE01016450">
    <property type="protein sequence ID" value="OMO91447.1"/>
    <property type="molecule type" value="Genomic_DNA"/>
</dbReference>
<dbReference type="GO" id="GO:0005886">
    <property type="term" value="C:plasma membrane"/>
    <property type="evidence" value="ECO:0007669"/>
    <property type="project" value="TreeGrafter"/>
</dbReference>
<dbReference type="InterPro" id="IPR003245">
    <property type="entry name" value="Phytocyanin_dom"/>
</dbReference>
<sequence length="169" mass="19294">MVKMENLKTILATLLLIMVLTTEGRQPVLHRVGGGRFTWKPNLNFTEWAIHEQFYVGDWLYFGFDRQLYSVLQVNKTSYYKCIEENFINNITRGGRDVFNLTEAKPYYFISGRGYCFKGMKVAINVKEYSPPTTNGSLPITISSASNSHANLLLIPLIILGCSLSWILK</sequence>
<keyword evidence="3" id="KW-0325">Glycoprotein</keyword>
<comment type="function">
    <text evidence="5">May act as a carbohydrate transporter.</text>
</comment>
<evidence type="ECO:0000313" key="8">
    <source>
        <dbReference type="EMBL" id="OMO91447.1"/>
    </source>
</evidence>
<comment type="similarity">
    <text evidence="4">Belongs to the early nodulin-like (ENODL) family.</text>
</comment>
<dbReference type="OrthoDB" id="676939at2759"/>
<keyword evidence="9" id="KW-1185">Reference proteome</keyword>
<evidence type="ECO:0000256" key="2">
    <source>
        <dbReference type="ARBA" id="ARBA00023157"/>
    </source>
</evidence>
<dbReference type="Gene3D" id="2.60.40.420">
    <property type="entry name" value="Cupredoxins - blue copper proteins"/>
    <property type="match status" value="1"/>
</dbReference>
<keyword evidence="2" id="KW-1015">Disulfide bond</keyword>
<dbReference type="PANTHER" id="PTHR33021">
    <property type="entry name" value="BLUE COPPER PROTEIN"/>
    <property type="match status" value="1"/>
</dbReference>
<proteinExistence type="inferred from homology"/>
<dbReference type="Proteomes" id="UP000187203">
    <property type="component" value="Unassembled WGS sequence"/>
</dbReference>
<dbReference type="AlphaFoldDB" id="A0A1R3J9H8"/>
<dbReference type="Pfam" id="PF02298">
    <property type="entry name" value="Cu_bind_like"/>
    <property type="match status" value="1"/>
</dbReference>
<comment type="caution">
    <text evidence="8">The sequence shown here is derived from an EMBL/GenBank/DDBJ whole genome shotgun (WGS) entry which is preliminary data.</text>
</comment>
<evidence type="ECO:0000256" key="6">
    <source>
        <dbReference type="SAM" id="SignalP"/>
    </source>
</evidence>
<organism evidence="8 9">
    <name type="scientific">Corchorus olitorius</name>
    <dbReference type="NCBI Taxonomy" id="93759"/>
    <lineage>
        <taxon>Eukaryota</taxon>
        <taxon>Viridiplantae</taxon>
        <taxon>Streptophyta</taxon>
        <taxon>Embryophyta</taxon>
        <taxon>Tracheophyta</taxon>
        <taxon>Spermatophyta</taxon>
        <taxon>Magnoliopsida</taxon>
        <taxon>eudicotyledons</taxon>
        <taxon>Gunneridae</taxon>
        <taxon>Pentapetalae</taxon>
        <taxon>rosids</taxon>
        <taxon>malvids</taxon>
        <taxon>Malvales</taxon>
        <taxon>Malvaceae</taxon>
        <taxon>Grewioideae</taxon>
        <taxon>Apeibeae</taxon>
        <taxon>Corchorus</taxon>
    </lineage>
</organism>
<gene>
    <name evidence="8" type="ORF">COLO4_18354</name>
</gene>
<evidence type="ECO:0000256" key="3">
    <source>
        <dbReference type="ARBA" id="ARBA00023180"/>
    </source>
</evidence>
<dbReference type="PANTHER" id="PTHR33021:SF262">
    <property type="entry name" value="EARLY NODULIN-LIKE PROTEIN 20"/>
    <property type="match status" value="1"/>
</dbReference>
<feature type="signal peptide" evidence="6">
    <location>
        <begin position="1"/>
        <end position="24"/>
    </location>
</feature>
<evidence type="ECO:0000256" key="1">
    <source>
        <dbReference type="ARBA" id="ARBA00022729"/>
    </source>
</evidence>
<evidence type="ECO:0000256" key="4">
    <source>
        <dbReference type="ARBA" id="ARBA00035011"/>
    </source>
</evidence>
<dbReference type="STRING" id="93759.A0A1R3J9H8"/>
<dbReference type="FunFam" id="2.60.40.420:FF:000018">
    <property type="entry name" value="Lamin-like protein"/>
    <property type="match status" value="1"/>
</dbReference>
<evidence type="ECO:0000259" key="7">
    <source>
        <dbReference type="PROSITE" id="PS51485"/>
    </source>
</evidence>
<dbReference type="GO" id="GO:0009055">
    <property type="term" value="F:electron transfer activity"/>
    <property type="evidence" value="ECO:0007669"/>
    <property type="project" value="InterPro"/>
</dbReference>
<dbReference type="PROSITE" id="PS51485">
    <property type="entry name" value="PHYTOCYANIN"/>
    <property type="match status" value="1"/>
</dbReference>
<dbReference type="InterPro" id="IPR039391">
    <property type="entry name" value="Phytocyanin-like"/>
</dbReference>
<name>A0A1R3J9H8_9ROSI</name>
<protein>
    <submittedName>
        <fullName evidence="8">Plastocyanin-like protein</fullName>
    </submittedName>
</protein>
<evidence type="ECO:0000256" key="5">
    <source>
        <dbReference type="ARBA" id="ARBA00037626"/>
    </source>
</evidence>
<evidence type="ECO:0000313" key="9">
    <source>
        <dbReference type="Proteomes" id="UP000187203"/>
    </source>
</evidence>
<accession>A0A1R3J9H8</accession>
<reference evidence="9" key="1">
    <citation type="submission" date="2013-09" db="EMBL/GenBank/DDBJ databases">
        <title>Corchorus olitorius genome sequencing.</title>
        <authorList>
            <person name="Alam M."/>
            <person name="Haque M.S."/>
            <person name="Islam M.S."/>
            <person name="Emdad E.M."/>
            <person name="Islam M.M."/>
            <person name="Ahmed B."/>
            <person name="Halim A."/>
            <person name="Hossen Q.M.M."/>
            <person name="Hossain M.Z."/>
            <person name="Ahmed R."/>
            <person name="Khan M.M."/>
            <person name="Islam R."/>
            <person name="Rashid M.M."/>
            <person name="Khan S.A."/>
            <person name="Rahman M.S."/>
            <person name="Alam M."/>
            <person name="Yahiya A.S."/>
            <person name="Khan M.S."/>
            <person name="Azam M.S."/>
            <person name="Haque T."/>
            <person name="Lashkar M.Z.H."/>
            <person name="Akhand A.I."/>
            <person name="Morshed G."/>
            <person name="Roy S."/>
            <person name="Uddin K.S."/>
            <person name="Rabeya T."/>
            <person name="Hossain A.S."/>
            <person name="Chowdhury A."/>
            <person name="Snigdha A.R."/>
            <person name="Mortoza M.S."/>
            <person name="Matin S.A."/>
            <person name="Hoque S.M.E."/>
            <person name="Islam M.K."/>
            <person name="Roy D.K."/>
            <person name="Haider R."/>
            <person name="Moosa M.M."/>
            <person name="Elias S.M."/>
            <person name="Hasan A.M."/>
            <person name="Jahan S."/>
            <person name="Shafiuddin M."/>
            <person name="Mahmood N."/>
            <person name="Shommy N.S."/>
        </authorList>
    </citation>
    <scope>NUCLEOTIDE SEQUENCE [LARGE SCALE GENOMIC DNA]</scope>
    <source>
        <strain evidence="9">cv. O-4</strain>
    </source>
</reference>
<feature type="chain" id="PRO_5012210044" evidence="6">
    <location>
        <begin position="25"/>
        <end position="169"/>
    </location>
</feature>
<keyword evidence="1 6" id="KW-0732">Signal</keyword>
<feature type="domain" description="Phytocyanin" evidence="7">
    <location>
        <begin position="28"/>
        <end position="128"/>
    </location>
</feature>
<dbReference type="InterPro" id="IPR008972">
    <property type="entry name" value="Cupredoxin"/>
</dbReference>